<dbReference type="HOGENOM" id="CLU_043858_1_1_1"/>
<evidence type="ECO:0000313" key="2">
    <source>
        <dbReference type="EMBL" id="KIW21991.1"/>
    </source>
</evidence>
<dbReference type="GeneID" id="27351801"/>
<dbReference type="OrthoDB" id="2104739at2759"/>
<dbReference type="InterPro" id="IPR003615">
    <property type="entry name" value="HNH_nuc"/>
</dbReference>
<dbReference type="VEuPathDB" id="FungiDB:PV07_12607"/>
<evidence type="ECO:0000259" key="1">
    <source>
        <dbReference type="Pfam" id="PF13391"/>
    </source>
</evidence>
<protein>
    <recommendedName>
        <fullName evidence="1">HNH nuclease domain-containing protein</fullName>
    </recommendedName>
</protein>
<keyword evidence="3" id="KW-1185">Reference proteome</keyword>
<proteinExistence type="predicted"/>
<accession>A0A0D1Z312</accession>
<feature type="domain" description="HNH nuclease" evidence="1">
    <location>
        <begin position="215"/>
        <end position="292"/>
    </location>
</feature>
<dbReference type="Pfam" id="PF13391">
    <property type="entry name" value="HNH_2"/>
    <property type="match status" value="1"/>
</dbReference>
<dbReference type="STRING" id="569365.A0A0D1Z312"/>
<dbReference type="RefSeq" id="XP_016242207.1">
    <property type="nucleotide sequence ID" value="XM_016400147.1"/>
</dbReference>
<sequence length="398" mass="45246">MATPLHRHQSSLQGFLDFSSSTVLTPDQCSQATTIFNQLVSRYEPFQAERTAYKYVTLLRTVHESVVSKDNFLNHFFLFIDADLRRGQDAPTPTFFEVLSRFDSLHSWSREQSDELQGTLINFSDYLVNNFFLPLKASGRKTPQPTPTALSLTQTPDNVVGTTQRLAHLRQQCLTRDRYRCVISRKFDLNEAKARWKRDGADSKDDDGLLLKNEKPEYLEVAHILPHSLTSLSGDVGDLQLSESKRIALQILKMFDPDASPLIEGPDIDRSINAIVLTHHWHQEMGDFAVSFQPTIDRSPHSYKIDYIDPNRPFRDPLLPVIRQLYTTPTKTIDPPAPRLLAIHHAIARILCLSGAGEYINHIIQEMEEVSIKENGSTALGYYVRLKMDGWLDGIPVC</sequence>
<dbReference type="AlphaFoldDB" id="A0A0D1Z312"/>
<dbReference type="Proteomes" id="UP000054466">
    <property type="component" value="Unassembled WGS sequence"/>
</dbReference>
<name>A0A0D1Z312_9EURO</name>
<dbReference type="EMBL" id="KN847065">
    <property type="protein sequence ID" value="KIW21991.1"/>
    <property type="molecule type" value="Genomic_DNA"/>
</dbReference>
<evidence type="ECO:0000313" key="3">
    <source>
        <dbReference type="Proteomes" id="UP000054466"/>
    </source>
</evidence>
<gene>
    <name evidence="2" type="ORF">PV07_12607</name>
</gene>
<organism evidence="2 3">
    <name type="scientific">Cladophialophora immunda</name>
    <dbReference type="NCBI Taxonomy" id="569365"/>
    <lineage>
        <taxon>Eukaryota</taxon>
        <taxon>Fungi</taxon>
        <taxon>Dikarya</taxon>
        <taxon>Ascomycota</taxon>
        <taxon>Pezizomycotina</taxon>
        <taxon>Eurotiomycetes</taxon>
        <taxon>Chaetothyriomycetidae</taxon>
        <taxon>Chaetothyriales</taxon>
        <taxon>Herpotrichiellaceae</taxon>
        <taxon>Cladophialophora</taxon>
    </lineage>
</organism>
<reference evidence="2 3" key="1">
    <citation type="submission" date="2015-01" db="EMBL/GenBank/DDBJ databases">
        <title>The Genome Sequence of Cladophialophora immunda CBS83496.</title>
        <authorList>
            <consortium name="The Broad Institute Genomics Platform"/>
            <person name="Cuomo C."/>
            <person name="de Hoog S."/>
            <person name="Gorbushina A."/>
            <person name="Stielow B."/>
            <person name="Teixiera M."/>
            <person name="Abouelleil A."/>
            <person name="Chapman S.B."/>
            <person name="Priest M."/>
            <person name="Young S.K."/>
            <person name="Wortman J."/>
            <person name="Nusbaum C."/>
            <person name="Birren B."/>
        </authorList>
    </citation>
    <scope>NUCLEOTIDE SEQUENCE [LARGE SCALE GENOMIC DNA]</scope>
    <source>
        <strain evidence="2 3">CBS 83496</strain>
    </source>
</reference>